<dbReference type="InterPro" id="IPR053858">
    <property type="entry name" value="Arb2_dom"/>
</dbReference>
<dbReference type="FunFam" id="1.10.510.10:FF:000713">
    <property type="entry name" value="Non-specific serine/threonine protein kinase"/>
    <property type="match status" value="1"/>
</dbReference>
<dbReference type="PROSITE" id="PS00107">
    <property type="entry name" value="PROTEIN_KINASE_ATP"/>
    <property type="match status" value="1"/>
</dbReference>
<dbReference type="FunFam" id="3.30.200.20:FF:000537">
    <property type="entry name" value="Non-specific serine/threonine protein kinase"/>
    <property type="match status" value="1"/>
</dbReference>
<keyword evidence="2" id="KW-0597">Phosphoprotein</keyword>
<accession>A0A067CAY3</accession>
<dbReference type="InterPro" id="IPR000961">
    <property type="entry name" value="AGC-kinase_C"/>
</dbReference>
<dbReference type="PROSITE" id="PS50011">
    <property type="entry name" value="PROTEIN_KINASE_DOM"/>
    <property type="match status" value="1"/>
</dbReference>
<dbReference type="Gene3D" id="3.30.200.20">
    <property type="entry name" value="Phosphorylase Kinase, domain 1"/>
    <property type="match status" value="1"/>
</dbReference>
<dbReference type="CDD" id="cd05123">
    <property type="entry name" value="STKc_AGC"/>
    <property type="match status" value="1"/>
</dbReference>
<dbReference type="OrthoDB" id="421951at2759"/>
<dbReference type="InterPro" id="IPR008271">
    <property type="entry name" value="Ser/Thr_kinase_AS"/>
</dbReference>
<evidence type="ECO:0000256" key="6">
    <source>
        <dbReference type="ARBA" id="ARBA00022840"/>
    </source>
</evidence>
<dbReference type="OMA" id="HVHTRML"/>
<evidence type="ECO:0000313" key="12">
    <source>
        <dbReference type="Proteomes" id="UP000030745"/>
    </source>
</evidence>
<evidence type="ECO:0000256" key="3">
    <source>
        <dbReference type="ARBA" id="ARBA00022679"/>
    </source>
</evidence>
<dbReference type="PROSITE" id="PS51285">
    <property type="entry name" value="AGC_KINASE_CTER"/>
    <property type="match status" value="1"/>
</dbReference>
<keyword evidence="1" id="KW-0723">Serine/threonine-protein kinase</keyword>
<organism evidence="11 12">
    <name type="scientific">Saprolegnia parasitica (strain CBS 223.65)</name>
    <dbReference type="NCBI Taxonomy" id="695850"/>
    <lineage>
        <taxon>Eukaryota</taxon>
        <taxon>Sar</taxon>
        <taxon>Stramenopiles</taxon>
        <taxon>Oomycota</taxon>
        <taxon>Saprolegniomycetes</taxon>
        <taxon>Saprolegniales</taxon>
        <taxon>Saprolegniaceae</taxon>
        <taxon>Saprolegnia</taxon>
    </lineage>
</organism>
<feature type="domain" description="AGC-kinase C-terminal" evidence="10">
    <location>
        <begin position="639"/>
        <end position="701"/>
    </location>
</feature>
<dbReference type="GO" id="GO:0005524">
    <property type="term" value="F:ATP binding"/>
    <property type="evidence" value="ECO:0007669"/>
    <property type="project" value="UniProtKB-UniRule"/>
</dbReference>
<keyword evidence="3" id="KW-0808">Transferase</keyword>
<evidence type="ECO:0000256" key="1">
    <source>
        <dbReference type="ARBA" id="ARBA00022527"/>
    </source>
</evidence>
<keyword evidence="5 11" id="KW-0418">Kinase</keyword>
<evidence type="ECO:0000256" key="7">
    <source>
        <dbReference type="PROSITE-ProRule" id="PRU10141"/>
    </source>
</evidence>
<evidence type="ECO:0000256" key="4">
    <source>
        <dbReference type="ARBA" id="ARBA00022741"/>
    </source>
</evidence>
<keyword evidence="6 7" id="KW-0067">ATP-binding</keyword>
<keyword evidence="12" id="KW-1185">Reference proteome</keyword>
<dbReference type="Pfam" id="PF22749">
    <property type="entry name" value="Arb2"/>
    <property type="match status" value="1"/>
</dbReference>
<feature type="domain" description="Protein kinase" evidence="9">
    <location>
        <begin position="382"/>
        <end position="638"/>
    </location>
</feature>
<dbReference type="SUPFAM" id="SSF56112">
    <property type="entry name" value="Protein kinase-like (PK-like)"/>
    <property type="match status" value="1"/>
</dbReference>
<gene>
    <name evidence="11" type="ORF">SPRG_07209</name>
</gene>
<dbReference type="PANTHER" id="PTHR24351">
    <property type="entry name" value="RIBOSOMAL PROTEIN S6 KINASE"/>
    <property type="match status" value="1"/>
</dbReference>
<evidence type="ECO:0000256" key="8">
    <source>
        <dbReference type="SAM" id="MobiDB-lite"/>
    </source>
</evidence>
<reference evidence="11 12" key="1">
    <citation type="journal article" date="2013" name="PLoS Genet.">
        <title>Distinctive expansion of potential virulence genes in the genome of the oomycete fish pathogen Saprolegnia parasitica.</title>
        <authorList>
            <person name="Jiang R.H."/>
            <person name="de Bruijn I."/>
            <person name="Haas B.J."/>
            <person name="Belmonte R."/>
            <person name="Lobach L."/>
            <person name="Christie J."/>
            <person name="van den Ackerveken G."/>
            <person name="Bottin A."/>
            <person name="Bulone V."/>
            <person name="Diaz-Moreno S.M."/>
            <person name="Dumas B."/>
            <person name="Fan L."/>
            <person name="Gaulin E."/>
            <person name="Govers F."/>
            <person name="Grenville-Briggs L.J."/>
            <person name="Horner N.R."/>
            <person name="Levin J.Z."/>
            <person name="Mammella M."/>
            <person name="Meijer H.J."/>
            <person name="Morris P."/>
            <person name="Nusbaum C."/>
            <person name="Oome S."/>
            <person name="Phillips A.J."/>
            <person name="van Rooyen D."/>
            <person name="Rzeszutek E."/>
            <person name="Saraiva M."/>
            <person name="Secombes C.J."/>
            <person name="Seidl M.F."/>
            <person name="Snel B."/>
            <person name="Stassen J.H."/>
            <person name="Sykes S."/>
            <person name="Tripathy S."/>
            <person name="van den Berg H."/>
            <person name="Vega-Arreguin J.C."/>
            <person name="Wawra S."/>
            <person name="Young S.K."/>
            <person name="Zeng Q."/>
            <person name="Dieguez-Uribeondo J."/>
            <person name="Russ C."/>
            <person name="Tyler B.M."/>
            <person name="van West P."/>
        </authorList>
    </citation>
    <scope>NUCLEOTIDE SEQUENCE [LARGE SCALE GENOMIC DNA]</scope>
    <source>
        <strain evidence="11 12">CBS 223.65</strain>
    </source>
</reference>
<dbReference type="STRING" id="695850.A0A067CAY3"/>
<keyword evidence="4 7" id="KW-0547">Nucleotide-binding</keyword>
<evidence type="ECO:0000259" key="10">
    <source>
        <dbReference type="PROSITE" id="PS51285"/>
    </source>
</evidence>
<dbReference type="PROSITE" id="PS00108">
    <property type="entry name" value="PROTEIN_KINASE_ST"/>
    <property type="match status" value="1"/>
</dbReference>
<feature type="binding site" evidence="7">
    <location>
        <position position="421"/>
    </location>
    <ligand>
        <name>ATP</name>
        <dbReference type="ChEBI" id="CHEBI:30616"/>
    </ligand>
</feature>
<dbReference type="Gene3D" id="1.10.510.10">
    <property type="entry name" value="Transferase(Phosphotransferase) domain 1"/>
    <property type="match status" value="1"/>
</dbReference>
<evidence type="ECO:0000256" key="5">
    <source>
        <dbReference type="ARBA" id="ARBA00022777"/>
    </source>
</evidence>
<evidence type="ECO:0000259" key="9">
    <source>
        <dbReference type="PROSITE" id="PS50011"/>
    </source>
</evidence>
<dbReference type="AlphaFoldDB" id="A0A067CAY3"/>
<protein>
    <submittedName>
        <fullName evidence="11">AGC protein kinase</fullName>
    </submittedName>
</protein>
<dbReference type="GO" id="GO:0004674">
    <property type="term" value="F:protein serine/threonine kinase activity"/>
    <property type="evidence" value="ECO:0007669"/>
    <property type="project" value="UniProtKB-KW"/>
</dbReference>
<dbReference type="SMART" id="SM00220">
    <property type="entry name" value="S_TKc"/>
    <property type="match status" value="1"/>
</dbReference>
<evidence type="ECO:0000313" key="11">
    <source>
        <dbReference type="EMBL" id="KDO27934.1"/>
    </source>
</evidence>
<dbReference type="Proteomes" id="UP000030745">
    <property type="component" value="Unassembled WGS sequence"/>
</dbReference>
<dbReference type="InterPro" id="IPR000719">
    <property type="entry name" value="Prot_kinase_dom"/>
</dbReference>
<feature type="region of interest" description="Disordered" evidence="8">
    <location>
        <begin position="41"/>
        <end position="63"/>
    </location>
</feature>
<proteinExistence type="predicted"/>
<dbReference type="InterPro" id="IPR011009">
    <property type="entry name" value="Kinase-like_dom_sf"/>
</dbReference>
<dbReference type="VEuPathDB" id="FungiDB:SPRG_07209"/>
<evidence type="ECO:0000256" key="2">
    <source>
        <dbReference type="ARBA" id="ARBA00022553"/>
    </source>
</evidence>
<dbReference type="RefSeq" id="XP_012201389.1">
    <property type="nucleotide sequence ID" value="XM_012345999.1"/>
</dbReference>
<dbReference type="InterPro" id="IPR045270">
    <property type="entry name" value="STKc_AGC"/>
</dbReference>
<dbReference type="InterPro" id="IPR017441">
    <property type="entry name" value="Protein_kinase_ATP_BS"/>
</dbReference>
<dbReference type="Pfam" id="PF00069">
    <property type="entry name" value="Pkinase"/>
    <property type="match status" value="1"/>
</dbReference>
<dbReference type="EMBL" id="KK583214">
    <property type="protein sequence ID" value="KDO27934.1"/>
    <property type="molecule type" value="Genomic_DNA"/>
</dbReference>
<dbReference type="KEGG" id="spar:SPRG_07209"/>
<sequence>MTDSQLSQSQFIEANVGFKASGKGMLALDFDTLLAKFAPSHSKDKEAPTSDEDDEPAMPTSNVDLDDPLYTINPLTGFLCDRSSGERIMDPEILHSEAMLGQVIAYVHTRMEDELGFVAQSIPYVGAPASCEFYTSRNWSVAEKLLVFVCSSRGATSGVWSRSLLLRSGVNVGSMLPYFAKAIEKGYGVIVMNPNVNTVLQHDGSKIAIPGSETPEEHVQFVWEHYIFPSAAHKIHFLGYGYGGVLIHKFIFNPDIMYNLQARLGNLGFLECQTTEKCPSELQAFVSSRSVCWEASEAIPFGHEIGQGYFGLSLSAGPRSSNTITQTVLSSVFRFLDAPSAFEFQRAELRWRNVNVVTKFLQAKEESSSSKPKREPMTIDDFELLQVLGKGAFGKVILVRKRVGGGIYAVKVLKKQHVVAKNQVEHTKTERKVLQDIDHPFVVRLRYAFQNAGKLYLVMDYYSGGTLFQLLRTQRHFKEHQAKLYGAQLVLALTHLHTVHIVYRDLKLENILMDGDGFIALADFGLSREHVKAADDATTFCGTPEYLAPEILQRKSYGKAVDWWSFGVVMFEMLSGSTPFYHPNRKQNFHNILHERLDVSSKHFSDDARSLLRGLLTRDPSMRLGFRGGKEIMAHPFFADVQWEKLYRRQIRPPFVPRANAATGSRLDKLTVESVVNDAAFPGAETFADFTYRQTDNFTDA</sequence>
<name>A0A067CAY3_SAPPC</name>
<dbReference type="GeneID" id="24129503"/>